<feature type="domain" description="Fork-head" evidence="4">
    <location>
        <begin position="122"/>
        <end position="208"/>
    </location>
</feature>
<dbReference type="InterPro" id="IPR050211">
    <property type="entry name" value="FOX_domain-containing"/>
</dbReference>
<dbReference type="CDD" id="cd00059">
    <property type="entry name" value="FH_FOX"/>
    <property type="match status" value="1"/>
</dbReference>
<keyword evidence="2" id="KW-0539">Nucleus</keyword>
<evidence type="ECO:0000259" key="4">
    <source>
        <dbReference type="PROSITE" id="PS50039"/>
    </source>
</evidence>
<feature type="compositionally biased region" description="Low complexity" evidence="3">
    <location>
        <begin position="332"/>
        <end position="347"/>
    </location>
</feature>
<reference evidence="5 6" key="1">
    <citation type="submission" date="2023-03" db="EMBL/GenBank/DDBJ databases">
        <title>Genome sequence of Lichtheimia ornata CBS 291.66.</title>
        <authorList>
            <person name="Mohabir J.T."/>
            <person name="Shea T.P."/>
            <person name="Kurbessoian T."/>
            <person name="Berby B."/>
            <person name="Fontaine J."/>
            <person name="Livny J."/>
            <person name="Gnirke A."/>
            <person name="Stajich J.E."/>
            <person name="Cuomo C.A."/>
        </authorList>
    </citation>
    <scope>NUCLEOTIDE SEQUENCE [LARGE SCALE GENOMIC DNA]</scope>
    <source>
        <strain evidence="5">CBS 291.66</strain>
    </source>
</reference>
<dbReference type="InterPro" id="IPR036390">
    <property type="entry name" value="WH_DNA-bd_sf"/>
</dbReference>
<dbReference type="Gene3D" id="1.10.10.10">
    <property type="entry name" value="Winged helix-like DNA-binding domain superfamily/Winged helix DNA-binding domain"/>
    <property type="match status" value="1"/>
</dbReference>
<evidence type="ECO:0000256" key="3">
    <source>
        <dbReference type="SAM" id="MobiDB-lite"/>
    </source>
</evidence>
<comment type="caution">
    <text evidence="5">The sequence shown here is derived from an EMBL/GenBank/DDBJ whole genome shotgun (WGS) entry which is preliminary data.</text>
</comment>
<dbReference type="SMART" id="SM00339">
    <property type="entry name" value="FH"/>
    <property type="match status" value="1"/>
</dbReference>
<accession>A0AAD7XZG0</accession>
<evidence type="ECO:0000256" key="1">
    <source>
        <dbReference type="ARBA" id="ARBA00023125"/>
    </source>
</evidence>
<keyword evidence="1 2" id="KW-0238">DNA-binding</keyword>
<evidence type="ECO:0000313" key="6">
    <source>
        <dbReference type="Proteomes" id="UP001234581"/>
    </source>
</evidence>
<dbReference type="GeneID" id="83211382"/>
<dbReference type="InterPro" id="IPR036388">
    <property type="entry name" value="WH-like_DNA-bd_sf"/>
</dbReference>
<gene>
    <name evidence="5" type="ORF">O0I10_003969</name>
</gene>
<dbReference type="PRINTS" id="PR00053">
    <property type="entry name" value="FORKHEAD"/>
</dbReference>
<dbReference type="PROSITE" id="PS50039">
    <property type="entry name" value="FORK_HEAD_3"/>
    <property type="match status" value="1"/>
</dbReference>
<organism evidence="5 6">
    <name type="scientific">Lichtheimia ornata</name>
    <dbReference type="NCBI Taxonomy" id="688661"/>
    <lineage>
        <taxon>Eukaryota</taxon>
        <taxon>Fungi</taxon>
        <taxon>Fungi incertae sedis</taxon>
        <taxon>Mucoromycota</taxon>
        <taxon>Mucoromycotina</taxon>
        <taxon>Mucoromycetes</taxon>
        <taxon>Mucorales</taxon>
        <taxon>Lichtheimiaceae</taxon>
        <taxon>Lichtheimia</taxon>
    </lineage>
</organism>
<dbReference type="PANTHER" id="PTHR11829:SF343">
    <property type="entry name" value="FORK-HEAD DOMAIN-CONTAINING PROTEIN"/>
    <property type="match status" value="1"/>
</dbReference>
<feature type="compositionally biased region" description="Low complexity" evidence="3">
    <location>
        <begin position="284"/>
        <end position="312"/>
    </location>
</feature>
<dbReference type="PANTHER" id="PTHR11829">
    <property type="entry name" value="FORKHEAD BOX PROTEIN"/>
    <property type="match status" value="1"/>
</dbReference>
<dbReference type="EMBL" id="JARTCD010000014">
    <property type="protein sequence ID" value="KAJ8660110.1"/>
    <property type="molecule type" value="Genomic_DNA"/>
</dbReference>
<dbReference type="AlphaFoldDB" id="A0AAD7XZG0"/>
<proteinExistence type="predicted"/>
<dbReference type="InterPro" id="IPR018122">
    <property type="entry name" value="TF_fork_head_CS_1"/>
</dbReference>
<dbReference type="Pfam" id="PF00250">
    <property type="entry name" value="Forkhead"/>
    <property type="match status" value="1"/>
</dbReference>
<dbReference type="PROSITE" id="PS00657">
    <property type="entry name" value="FORK_HEAD_1"/>
    <property type="match status" value="1"/>
</dbReference>
<dbReference type="Proteomes" id="UP001234581">
    <property type="component" value="Unassembled WGS sequence"/>
</dbReference>
<evidence type="ECO:0000256" key="2">
    <source>
        <dbReference type="PROSITE-ProRule" id="PRU00089"/>
    </source>
</evidence>
<sequence length="362" mass="40901">MFPVSWKVGQQQQQHELCTQQNVADATTTFPQALPQHYYTMSANASSKDTTGFRVRQHPPPPYLHQPNQYNMPPHAHSPMQQPNAYPNYNQPYAELSNHPAMMLGNPSPIMIPKPAPRKRRRPPHSYASLIAQAILTSPERRLTLRDIYDWIQSRYPNLYEANETGWQNTIRHNLSLNRCFMKIPRPSHSYGDGGRRKKSKGSYWSVDLEKLSYTNFGKQIMDTGFLGNMEYWQHQQMIEQHRQHVPSVQPTHSALTDFNVDSFIDVTGGGDANDHHPPKRHANMSISDNSISPSSTTSSSMSTLMMPSSSSQAQTYNSIFPSGGEGGMIDSNGTTSNNSNNNFNQSNAFYPSTMRVNNIIN</sequence>
<dbReference type="RefSeq" id="XP_058345023.1">
    <property type="nucleotide sequence ID" value="XM_058484035.1"/>
</dbReference>
<keyword evidence="6" id="KW-1185">Reference proteome</keyword>
<evidence type="ECO:0000313" key="5">
    <source>
        <dbReference type="EMBL" id="KAJ8660110.1"/>
    </source>
</evidence>
<dbReference type="GO" id="GO:0005634">
    <property type="term" value="C:nucleus"/>
    <property type="evidence" value="ECO:0007669"/>
    <property type="project" value="UniProtKB-SubCell"/>
</dbReference>
<dbReference type="GO" id="GO:0000978">
    <property type="term" value="F:RNA polymerase II cis-regulatory region sequence-specific DNA binding"/>
    <property type="evidence" value="ECO:0007669"/>
    <property type="project" value="TreeGrafter"/>
</dbReference>
<dbReference type="InterPro" id="IPR001766">
    <property type="entry name" value="Fork_head_dom"/>
</dbReference>
<protein>
    <recommendedName>
        <fullName evidence="4">Fork-head domain-containing protein</fullName>
    </recommendedName>
</protein>
<feature type="region of interest" description="Disordered" evidence="3">
    <location>
        <begin position="271"/>
        <end position="347"/>
    </location>
</feature>
<feature type="DNA-binding region" description="Fork-head" evidence="2">
    <location>
        <begin position="122"/>
        <end position="208"/>
    </location>
</feature>
<name>A0AAD7XZG0_9FUNG</name>
<comment type="subcellular location">
    <subcellularLocation>
        <location evidence="2">Nucleus</location>
    </subcellularLocation>
</comment>
<dbReference type="SUPFAM" id="SSF46785">
    <property type="entry name" value="Winged helix' DNA-binding domain"/>
    <property type="match status" value="1"/>
</dbReference>
<dbReference type="GO" id="GO:0000981">
    <property type="term" value="F:DNA-binding transcription factor activity, RNA polymerase II-specific"/>
    <property type="evidence" value="ECO:0007669"/>
    <property type="project" value="TreeGrafter"/>
</dbReference>